<evidence type="ECO:0000256" key="8">
    <source>
        <dbReference type="ARBA" id="ARBA00023170"/>
    </source>
</evidence>
<evidence type="ECO:0000256" key="1">
    <source>
        <dbReference type="ARBA" id="ARBA00004141"/>
    </source>
</evidence>
<dbReference type="InParanoid" id="A0A0H2S8Z2"/>
<keyword evidence="5 11" id="KW-1133">Transmembrane helix</keyword>
<dbReference type="GO" id="GO:0004932">
    <property type="term" value="F:mating-type factor pheromone receptor activity"/>
    <property type="evidence" value="ECO:0007669"/>
    <property type="project" value="InterPro"/>
</dbReference>
<feature type="transmembrane region" description="Helical" evidence="11">
    <location>
        <begin position="98"/>
        <end position="119"/>
    </location>
</feature>
<feature type="region of interest" description="Disordered" evidence="10">
    <location>
        <begin position="365"/>
        <end position="390"/>
    </location>
</feature>
<accession>A0A0H2S8Z2</accession>
<gene>
    <name evidence="12" type="ORF">SCHPADRAFT_940453</name>
</gene>
<name>A0A0H2S8Z2_9AGAM</name>
<dbReference type="PANTHER" id="PTHR28097:SF1">
    <property type="entry name" value="PHEROMONE A FACTOR RECEPTOR"/>
    <property type="match status" value="1"/>
</dbReference>
<evidence type="ECO:0000313" key="12">
    <source>
        <dbReference type="EMBL" id="KLO13321.1"/>
    </source>
</evidence>
<sequence>MCEGLGITKFGLVSFADITHLMYSLTPYPITPIGMFFGFLLALLPLAPRKETKNPAIWMYALWVAVTNLQLFVNTIIWHQSFDIIAPVWCDISTRLQFVAPIAVRACTLVLSIQLYRLTHMNGVTFVKSRRCAILSMAFMLGFPLLIMALYIIVQPFRFTIWEEIGCIPETVSYVAYILVSGPELVFSVIAAALIPFSLMKFWQAQKNSKLTFGARSSYKRKMVIVCFDTAFNLPPLLYSVIQDILAGKENPSNASYRSWHAVHHGEAGLSHPEWGVDTILQYPASVWSKGRWAVLAIKWEEWIFVAHAVVFFAVFGTTTDMKDLVRNCVRGLGRTLRRKKSSEQGMKQMGRADNSNFVAFNSIPSARPVPRRSSLSMWSDGSQDLESGDHGALSAQTLKTDTPREDKSELLHLPPGFDTVLRSVSAPQDADSSTATDSIEAKAGLGGLDIV</sequence>
<evidence type="ECO:0000256" key="2">
    <source>
        <dbReference type="ARBA" id="ARBA00011085"/>
    </source>
</evidence>
<feature type="transmembrane region" description="Helical" evidence="11">
    <location>
        <begin position="131"/>
        <end position="154"/>
    </location>
</feature>
<reference evidence="12 13" key="1">
    <citation type="submission" date="2015-04" db="EMBL/GenBank/DDBJ databases">
        <title>Complete genome sequence of Schizopora paradoxa KUC8140, a cosmopolitan wood degrader in East Asia.</title>
        <authorList>
            <consortium name="DOE Joint Genome Institute"/>
            <person name="Min B."/>
            <person name="Park H."/>
            <person name="Jang Y."/>
            <person name="Kim J.-J."/>
            <person name="Kim K.H."/>
            <person name="Pangilinan J."/>
            <person name="Lipzen A."/>
            <person name="Riley R."/>
            <person name="Grigoriev I.V."/>
            <person name="Spatafora J.W."/>
            <person name="Choi I.-G."/>
        </authorList>
    </citation>
    <scope>NUCLEOTIDE SEQUENCE [LARGE SCALE GENOMIC DNA]</scope>
    <source>
        <strain evidence="12 13">KUC8140</strain>
    </source>
</reference>
<evidence type="ECO:0000256" key="11">
    <source>
        <dbReference type="SAM" id="Phobius"/>
    </source>
</evidence>
<evidence type="ECO:0000256" key="7">
    <source>
        <dbReference type="ARBA" id="ARBA00023136"/>
    </source>
</evidence>
<feature type="compositionally biased region" description="Polar residues" evidence="10">
    <location>
        <begin position="374"/>
        <end position="386"/>
    </location>
</feature>
<dbReference type="PANTHER" id="PTHR28097">
    <property type="entry name" value="PHEROMONE A FACTOR RECEPTOR"/>
    <property type="match status" value="1"/>
</dbReference>
<comment type="subcellular location">
    <subcellularLocation>
        <location evidence="1">Membrane</location>
        <topology evidence="1">Multi-pass membrane protein</topology>
    </subcellularLocation>
</comment>
<dbReference type="PRINTS" id="PR00899">
    <property type="entry name" value="GPCRSTE3"/>
</dbReference>
<keyword evidence="13" id="KW-1185">Reference proteome</keyword>
<dbReference type="GO" id="GO:0005886">
    <property type="term" value="C:plasma membrane"/>
    <property type="evidence" value="ECO:0007669"/>
    <property type="project" value="TreeGrafter"/>
</dbReference>
<keyword evidence="8" id="KW-0675">Receptor</keyword>
<evidence type="ECO:0000256" key="4">
    <source>
        <dbReference type="ARBA" id="ARBA00022692"/>
    </source>
</evidence>
<feature type="transmembrane region" description="Helical" evidence="11">
    <location>
        <begin position="28"/>
        <end position="46"/>
    </location>
</feature>
<comment type="similarity">
    <text evidence="2">Belongs to the G-protein coupled receptor 4 family.</text>
</comment>
<evidence type="ECO:0000256" key="3">
    <source>
        <dbReference type="ARBA" id="ARBA00022507"/>
    </source>
</evidence>
<feature type="transmembrane region" description="Helical" evidence="11">
    <location>
        <begin position="58"/>
        <end position="78"/>
    </location>
</feature>
<dbReference type="Proteomes" id="UP000053477">
    <property type="component" value="Unassembled WGS sequence"/>
</dbReference>
<evidence type="ECO:0000256" key="10">
    <source>
        <dbReference type="SAM" id="MobiDB-lite"/>
    </source>
</evidence>
<organism evidence="12 13">
    <name type="scientific">Schizopora paradoxa</name>
    <dbReference type="NCBI Taxonomy" id="27342"/>
    <lineage>
        <taxon>Eukaryota</taxon>
        <taxon>Fungi</taxon>
        <taxon>Dikarya</taxon>
        <taxon>Basidiomycota</taxon>
        <taxon>Agaricomycotina</taxon>
        <taxon>Agaricomycetes</taxon>
        <taxon>Hymenochaetales</taxon>
        <taxon>Schizoporaceae</taxon>
        <taxon>Schizopora</taxon>
    </lineage>
</organism>
<dbReference type="InterPro" id="IPR001499">
    <property type="entry name" value="GPCR_STE3"/>
</dbReference>
<feature type="transmembrane region" description="Helical" evidence="11">
    <location>
        <begin position="174"/>
        <end position="202"/>
    </location>
</feature>
<dbReference type="EMBL" id="KQ085961">
    <property type="protein sequence ID" value="KLO13321.1"/>
    <property type="molecule type" value="Genomic_DNA"/>
</dbReference>
<keyword evidence="4 11" id="KW-0812">Transmembrane</keyword>
<keyword evidence="9" id="KW-0807">Transducer</keyword>
<evidence type="ECO:0000256" key="6">
    <source>
        <dbReference type="ARBA" id="ARBA00023040"/>
    </source>
</evidence>
<evidence type="ECO:0000256" key="5">
    <source>
        <dbReference type="ARBA" id="ARBA00022989"/>
    </source>
</evidence>
<keyword evidence="3" id="KW-0589">Pheromone response</keyword>
<evidence type="ECO:0000256" key="9">
    <source>
        <dbReference type="ARBA" id="ARBA00023224"/>
    </source>
</evidence>
<dbReference type="GO" id="GO:0000750">
    <property type="term" value="P:pheromone-dependent signal transduction involved in conjugation with cellular fusion"/>
    <property type="evidence" value="ECO:0007669"/>
    <property type="project" value="TreeGrafter"/>
</dbReference>
<proteinExistence type="inferred from homology"/>
<evidence type="ECO:0000313" key="13">
    <source>
        <dbReference type="Proteomes" id="UP000053477"/>
    </source>
</evidence>
<dbReference type="Pfam" id="PF02076">
    <property type="entry name" value="STE3"/>
    <property type="match status" value="1"/>
</dbReference>
<protein>
    <submittedName>
        <fullName evidence="12">STE3-domain-containing protein</fullName>
    </submittedName>
</protein>
<dbReference type="AlphaFoldDB" id="A0A0H2S8Z2"/>
<keyword evidence="6" id="KW-0297">G-protein coupled receptor</keyword>
<dbReference type="OrthoDB" id="2874149at2759"/>
<keyword evidence="7 11" id="KW-0472">Membrane</keyword>